<organism evidence="1 2">
    <name type="scientific">Falsiruegeria litorea R37</name>
    <dbReference type="NCBI Taxonomy" id="1200284"/>
    <lineage>
        <taxon>Bacteria</taxon>
        <taxon>Pseudomonadati</taxon>
        <taxon>Pseudomonadota</taxon>
        <taxon>Alphaproteobacteria</taxon>
        <taxon>Rhodobacterales</taxon>
        <taxon>Roseobacteraceae</taxon>
        <taxon>Falsiruegeria</taxon>
    </lineage>
</organism>
<dbReference type="EMBL" id="FWFO01000001">
    <property type="protein sequence ID" value="SLN46974.1"/>
    <property type="molecule type" value="Genomic_DNA"/>
</dbReference>
<evidence type="ECO:0000313" key="2">
    <source>
        <dbReference type="Proteomes" id="UP000193077"/>
    </source>
</evidence>
<keyword evidence="2" id="KW-1185">Reference proteome</keyword>
<reference evidence="1 2" key="1">
    <citation type="submission" date="2017-03" db="EMBL/GenBank/DDBJ databases">
        <authorList>
            <person name="Afonso C.L."/>
            <person name="Miller P.J."/>
            <person name="Scott M.A."/>
            <person name="Spackman E."/>
            <person name="Goraichik I."/>
            <person name="Dimitrov K.M."/>
            <person name="Suarez D.L."/>
            <person name="Swayne D.E."/>
        </authorList>
    </citation>
    <scope>NUCLEOTIDE SEQUENCE [LARGE SCALE GENOMIC DNA]</scope>
    <source>
        <strain evidence="1 2">CECT 7639</strain>
    </source>
</reference>
<name>A0A1Y5SST9_9RHOB</name>
<sequence length="73" mass="7935">MALLDAGKLMFYEVACDVVSVGKQNGRVASLTGRCVGYEEVYEFTWNFRSNGQGGFVLATPDGSYSTVLKACR</sequence>
<accession>A0A1Y5SST9</accession>
<dbReference type="Proteomes" id="UP000193077">
    <property type="component" value="Unassembled WGS sequence"/>
</dbReference>
<evidence type="ECO:0000313" key="1">
    <source>
        <dbReference type="EMBL" id="SLN46974.1"/>
    </source>
</evidence>
<proteinExistence type="predicted"/>
<protein>
    <submittedName>
        <fullName evidence="1">Uncharacterized protein</fullName>
    </submittedName>
</protein>
<dbReference type="AlphaFoldDB" id="A0A1Y5SST9"/>
<gene>
    <name evidence="1" type="ORF">TRL7639_02577</name>
</gene>